<evidence type="ECO:0000313" key="1">
    <source>
        <dbReference type="EMBL" id="CAG2226177.1"/>
    </source>
</evidence>
<gene>
    <name evidence="1" type="ORF">MEDL_39276</name>
</gene>
<keyword evidence="2" id="KW-1185">Reference proteome</keyword>
<accession>A0A8S3T5K0</accession>
<dbReference type="OrthoDB" id="6160454at2759"/>
<proteinExistence type="predicted"/>
<dbReference type="EMBL" id="CAJPWZ010001876">
    <property type="protein sequence ID" value="CAG2226177.1"/>
    <property type="molecule type" value="Genomic_DNA"/>
</dbReference>
<protein>
    <submittedName>
        <fullName evidence="1">Uncharacterized protein</fullName>
    </submittedName>
</protein>
<name>A0A8S3T5K0_MYTED</name>
<comment type="caution">
    <text evidence="1">The sequence shown here is derived from an EMBL/GenBank/DDBJ whole genome shotgun (WGS) entry which is preliminary data.</text>
</comment>
<dbReference type="Proteomes" id="UP000683360">
    <property type="component" value="Unassembled WGS sequence"/>
</dbReference>
<evidence type="ECO:0000313" key="2">
    <source>
        <dbReference type="Proteomes" id="UP000683360"/>
    </source>
</evidence>
<organism evidence="1 2">
    <name type="scientific">Mytilus edulis</name>
    <name type="common">Blue mussel</name>
    <dbReference type="NCBI Taxonomy" id="6550"/>
    <lineage>
        <taxon>Eukaryota</taxon>
        <taxon>Metazoa</taxon>
        <taxon>Spiralia</taxon>
        <taxon>Lophotrochozoa</taxon>
        <taxon>Mollusca</taxon>
        <taxon>Bivalvia</taxon>
        <taxon>Autobranchia</taxon>
        <taxon>Pteriomorphia</taxon>
        <taxon>Mytilida</taxon>
        <taxon>Mytiloidea</taxon>
        <taxon>Mytilidae</taxon>
        <taxon>Mytilinae</taxon>
        <taxon>Mytilus</taxon>
    </lineage>
</organism>
<reference evidence="1" key="1">
    <citation type="submission" date="2021-03" db="EMBL/GenBank/DDBJ databases">
        <authorList>
            <person name="Bekaert M."/>
        </authorList>
    </citation>
    <scope>NUCLEOTIDE SEQUENCE</scope>
</reference>
<sequence>MGTSGTEDISVFMINHWPYCSKTQLKLPRHLIPRHALNIGTSLRNCATIRTRNKQLREDREGLNSCSADTRGKQKEQIKTYSFDLRLQNIERIPCHLMMNIMTIRMTPTIKYRTPRERRATLNQPDYTAKIHPMIMYMPALNLDTSYNVSLEDTDRKLENEEKNLITLMGTNGTEDIFRVYDKSLPILFQNAVKTT</sequence>
<dbReference type="AlphaFoldDB" id="A0A8S3T5K0"/>